<accession>A0A2V1IKM7</accession>
<evidence type="ECO:0008006" key="4">
    <source>
        <dbReference type="Google" id="ProtNLM"/>
    </source>
</evidence>
<sequence>MRRYLKYLFQLILSPGNGWEDIAIADDNPQSIASRGFYPLIAIAALSVFMQGVYHHAEFLVLFMRMIVTFLVYFVSYFFGVFALSLFAEPTLEKRYDEARSHTFVLYTLGLVALISLIINVLPITSVMLFFLPFYVALIQWKGVSYMGVKAEKTGLFMIIAILGVLMPPYIFYFLFSFIIG</sequence>
<keyword evidence="1" id="KW-0472">Membrane</keyword>
<comment type="caution">
    <text evidence="2">The sequence shown here is derived from an EMBL/GenBank/DDBJ whole genome shotgun (WGS) entry which is preliminary data.</text>
</comment>
<proteinExistence type="predicted"/>
<keyword evidence="3" id="KW-1185">Reference proteome</keyword>
<feature type="transmembrane region" description="Helical" evidence="1">
    <location>
        <begin position="156"/>
        <end position="180"/>
    </location>
</feature>
<evidence type="ECO:0000313" key="3">
    <source>
        <dbReference type="Proteomes" id="UP000244905"/>
    </source>
</evidence>
<dbReference type="EMBL" id="PUEC01000033">
    <property type="protein sequence ID" value="PWB00700.1"/>
    <property type="molecule type" value="Genomic_DNA"/>
</dbReference>
<organism evidence="2 3">
    <name type="scientific">Duncaniella muris</name>
    <dbReference type="NCBI Taxonomy" id="2094150"/>
    <lineage>
        <taxon>Bacteria</taxon>
        <taxon>Pseudomonadati</taxon>
        <taxon>Bacteroidota</taxon>
        <taxon>Bacteroidia</taxon>
        <taxon>Bacteroidales</taxon>
        <taxon>Muribaculaceae</taxon>
        <taxon>Duncaniella</taxon>
    </lineage>
</organism>
<feature type="transmembrane region" description="Helical" evidence="1">
    <location>
        <begin position="104"/>
        <end position="136"/>
    </location>
</feature>
<name>A0A2V1IKM7_9BACT</name>
<dbReference type="RefSeq" id="WP_107033171.1">
    <property type="nucleotide sequence ID" value="NZ_CAJSYL010000043.1"/>
</dbReference>
<keyword evidence="1" id="KW-1133">Transmembrane helix</keyword>
<dbReference type="GeneID" id="82527045"/>
<dbReference type="Proteomes" id="UP000244905">
    <property type="component" value="Unassembled WGS sequence"/>
</dbReference>
<evidence type="ECO:0000313" key="2">
    <source>
        <dbReference type="EMBL" id="PWB00700.1"/>
    </source>
</evidence>
<feature type="transmembrane region" description="Helical" evidence="1">
    <location>
        <begin position="60"/>
        <end position="84"/>
    </location>
</feature>
<keyword evidence="1" id="KW-0812">Transmembrane</keyword>
<reference evidence="3" key="1">
    <citation type="submission" date="2018-02" db="EMBL/GenBank/DDBJ databases">
        <authorList>
            <person name="Clavel T."/>
            <person name="Strowig T."/>
        </authorList>
    </citation>
    <scope>NUCLEOTIDE SEQUENCE [LARGE SCALE GENOMIC DNA]</scope>
    <source>
        <strain evidence="3">DSM 103720</strain>
    </source>
</reference>
<feature type="transmembrane region" description="Helical" evidence="1">
    <location>
        <begin position="37"/>
        <end position="54"/>
    </location>
</feature>
<dbReference type="AlphaFoldDB" id="A0A2V1IKM7"/>
<gene>
    <name evidence="2" type="ORF">C5O23_11955</name>
</gene>
<evidence type="ECO:0000256" key="1">
    <source>
        <dbReference type="SAM" id="Phobius"/>
    </source>
</evidence>
<protein>
    <recommendedName>
        <fullName evidence="4">DUF1282 domain-containing protein</fullName>
    </recommendedName>
</protein>